<reference evidence="2 3" key="1">
    <citation type="submission" date="2016-10" db="EMBL/GenBank/DDBJ databases">
        <authorList>
            <person name="de Groot N.N."/>
        </authorList>
    </citation>
    <scope>NUCLEOTIDE SEQUENCE [LARGE SCALE GENOMIC DNA]</scope>
    <source>
        <strain evidence="2 3">CGMCC 1.11156</strain>
    </source>
</reference>
<gene>
    <name evidence="2" type="ORF">SAMN05216561_103323</name>
</gene>
<name>A0A1I3EE97_9ACTN</name>
<protein>
    <recommendedName>
        <fullName evidence="4">DUF732 domain-containing protein</fullName>
    </recommendedName>
</protein>
<dbReference type="STRING" id="1005945.SAMN05216561_103323"/>
<sequence>MVRSYVAALALLALVTGCSGDEEEPAPAAPTTSASAADPSAIRSGLVALWVGDDDSPEDVETGTCFADALVDATTPDELVEVGILDASYEVVPELTDLTPEGAGLWVDAQFGCSDLVSESGRAQVAATKGKVDRESYETCLRAVVSEEQLREVAESSLLGDLSGDAVVAFSAAQLDCVQQALPRD</sequence>
<evidence type="ECO:0000313" key="2">
    <source>
        <dbReference type="EMBL" id="SFH97239.1"/>
    </source>
</evidence>
<organism evidence="2 3">
    <name type="scientific">Nocardioides psychrotolerans</name>
    <dbReference type="NCBI Taxonomy" id="1005945"/>
    <lineage>
        <taxon>Bacteria</taxon>
        <taxon>Bacillati</taxon>
        <taxon>Actinomycetota</taxon>
        <taxon>Actinomycetes</taxon>
        <taxon>Propionibacteriales</taxon>
        <taxon>Nocardioidaceae</taxon>
        <taxon>Nocardioides</taxon>
    </lineage>
</organism>
<dbReference type="PROSITE" id="PS51257">
    <property type="entry name" value="PROKAR_LIPOPROTEIN"/>
    <property type="match status" value="1"/>
</dbReference>
<dbReference type="AlphaFoldDB" id="A0A1I3EE97"/>
<proteinExistence type="predicted"/>
<evidence type="ECO:0000313" key="3">
    <source>
        <dbReference type="Proteomes" id="UP000198649"/>
    </source>
</evidence>
<evidence type="ECO:0000256" key="1">
    <source>
        <dbReference type="SAM" id="SignalP"/>
    </source>
</evidence>
<dbReference type="RefSeq" id="WP_091111189.1">
    <property type="nucleotide sequence ID" value="NZ_BKAF01000056.1"/>
</dbReference>
<dbReference type="EMBL" id="FOQG01000003">
    <property type="protein sequence ID" value="SFH97239.1"/>
    <property type="molecule type" value="Genomic_DNA"/>
</dbReference>
<accession>A0A1I3EE97</accession>
<feature type="chain" id="PRO_5038676336" description="DUF732 domain-containing protein" evidence="1">
    <location>
        <begin position="21"/>
        <end position="185"/>
    </location>
</feature>
<feature type="signal peptide" evidence="1">
    <location>
        <begin position="1"/>
        <end position="20"/>
    </location>
</feature>
<dbReference type="Proteomes" id="UP000198649">
    <property type="component" value="Unassembled WGS sequence"/>
</dbReference>
<dbReference type="OrthoDB" id="3788464at2"/>
<keyword evidence="3" id="KW-1185">Reference proteome</keyword>
<keyword evidence="1" id="KW-0732">Signal</keyword>
<evidence type="ECO:0008006" key="4">
    <source>
        <dbReference type="Google" id="ProtNLM"/>
    </source>
</evidence>